<comment type="caution">
    <text evidence="1">The sequence shown here is derived from an EMBL/GenBank/DDBJ whole genome shotgun (WGS) entry which is preliminary data.</text>
</comment>
<evidence type="ECO:0000313" key="2">
    <source>
        <dbReference type="Proteomes" id="UP000585258"/>
    </source>
</evidence>
<accession>A0A7X0SF97</accession>
<protein>
    <submittedName>
        <fullName evidence="1">Uncharacterized protein</fullName>
    </submittedName>
</protein>
<reference evidence="1 2" key="1">
    <citation type="submission" date="2020-08" db="EMBL/GenBank/DDBJ databases">
        <title>Clostridia isolated from Swiss meat.</title>
        <authorList>
            <person name="Wambui J."/>
            <person name="Stevens M.J.A."/>
            <person name="Stephan R."/>
        </authorList>
    </citation>
    <scope>NUCLEOTIDE SEQUENCE [LARGE SCALE GENOMIC DNA]</scope>
    <source>
        <strain evidence="1 2">CM001</strain>
    </source>
</reference>
<dbReference type="AlphaFoldDB" id="A0A7X0SF97"/>
<dbReference type="EMBL" id="JACKWY010000016">
    <property type="protein sequence ID" value="MBB6716533.1"/>
    <property type="molecule type" value="Genomic_DNA"/>
</dbReference>
<sequence length="286" mass="31290">MKIYNNISNGNNSGLNLIKNGLKGATGDKAGEAIYAAVNVIDLALNIPHMVKGLVKGGQSIINSGSSIKNFFKKGPMIIGDFKDGASKSIDELVDGIENVISPKREFAGIGKISEKDFNNLSKVDIKPITKNDVQNNYNKIINEGNGINEATDPITKSEYKSLRKKTPTNDIRKMVNPEGTKIDPIYGYKTNVLEADHIVPMKEIVNMPGFSQLSREQQIEVLNLKDNFIGLGKSTNASKGAKNWTDWAGHSKLGEVPSDVRSKMLDLDSSAREALMKAIEERLNK</sequence>
<gene>
    <name evidence="1" type="ORF">H7E68_17705</name>
</gene>
<proteinExistence type="predicted"/>
<organism evidence="1 2">
    <name type="scientific">Clostridium gasigenes</name>
    <dbReference type="NCBI Taxonomy" id="94869"/>
    <lineage>
        <taxon>Bacteria</taxon>
        <taxon>Bacillati</taxon>
        <taxon>Bacillota</taxon>
        <taxon>Clostridia</taxon>
        <taxon>Eubacteriales</taxon>
        <taxon>Clostridiaceae</taxon>
        <taxon>Clostridium</taxon>
    </lineage>
</organism>
<dbReference type="RefSeq" id="WP_185165547.1">
    <property type="nucleotide sequence ID" value="NZ_JACKWY010000016.1"/>
</dbReference>
<dbReference type="Proteomes" id="UP000585258">
    <property type="component" value="Unassembled WGS sequence"/>
</dbReference>
<evidence type="ECO:0000313" key="1">
    <source>
        <dbReference type="EMBL" id="MBB6716533.1"/>
    </source>
</evidence>
<name>A0A7X0SF97_9CLOT</name>